<dbReference type="STRING" id="74969.FAD_1204"/>
<dbReference type="EMBL" id="CP015363">
    <property type="protein sequence ID" value="ARD85077.1"/>
    <property type="molecule type" value="Genomic_DNA"/>
</dbReference>
<dbReference type="Proteomes" id="UP000192050">
    <property type="component" value="Chromosome"/>
</dbReference>
<sequence>MPVDKQQFESSGTNSIGATVLEFLEENTVNAYTLKEIDEHIAKNHDNLIIHMELTFLVWSDKIEYRDIYNQDGKLVRYFRFKESKK</sequence>
<dbReference type="KEGG" id="fai:FAD_1204"/>
<dbReference type="RefSeq" id="WP_081142591.1">
    <property type="nucleotide sequence ID" value="NZ_CP015363.1"/>
</dbReference>
<reference evidence="1 2" key="1">
    <citation type="submission" date="2011-10" db="EMBL/GenBank/DDBJ databases">
        <title>Metabolic and evolutionary patterns in the extreme acidophile Ferroplasma acidiphilum.</title>
        <authorList>
            <person name="Golyshina O.V."/>
            <person name="Kozyavkin S.A."/>
            <person name="Tatusov R.L."/>
            <person name="Slesarev A.I."/>
            <person name="Golyshin P.N."/>
        </authorList>
    </citation>
    <scope>NUCLEOTIDE SEQUENCE [LARGE SCALE GENOMIC DNA]</scope>
    <source>
        <strain evidence="2">Y</strain>
    </source>
</reference>
<organism evidence="1 2">
    <name type="scientific">Ferroplasma acidiphilum</name>
    <dbReference type="NCBI Taxonomy" id="74969"/>
    <lineage>
        <taxon>Archaea</taxon>
        <taxon>Methanobacteriati</taxon>
        <taxon>Thermoplasmatota</taxon>
        <taxon>Thermoplasmata</taxon>
        <taxon>Thermoplasmatales</taxon>
        <taxon>Ferroplasmaceae</taxon>
        <taxon>Ferroplasma</taxon>
    </lineage>
</organism>
<evidence type="ECO:0000313" key="2">
    <source>
        <dbReference type="Proteomes" id="UP000192050"/>
    </source>
</evidence>
<accession>A0A1V0N4P2</accession>
<proteinExistence type="predicted"/>
<gene>
    <name evidence="1" type="ORF">FAD_1204</name>
</gene>
<dbReference type="OrthoDB" id="385564at2157"/>
<dbReference type="GeneID" id="84217799"/>
<name>A0A1V0N4P2_9ARCH</name>
<protein>
    <submittedName>
        <fullName evidence="1">Uncharacterized protein</fullName>
    </submittedName>
</protein>
<keyword evidence="2" id="KW-1185">Reference proteome</keyword>
<dbReference type="AlphaFoldDB" id="A0A1V0N4P2"/>
<evidence type="ECO:0000313" key="1">
    <source>
        <dbReference type="EMBL" id="ARD85077.1"/>
    </source>
</evidence>